<dbReference type="EMBL" id="JBHSPR010000010">
    <property type="protein sequence ID" value="MFC6017693.1"/>
    <property type="molecule type" value="Genomic_DNA"/>
</dbReference>
<evidence type="ECO:0000313" key="1">
    <source>
        <dbReference type="EMBL" id="MFC6017693.1"/>
    </source>
</evidence>
<dbReference type="RefSeq" id="WP_377422148.1">
    <property type="nucleotide sequence ID" value="NZ_JBHSPR010000010.1"/>
</dbReference>
<dbReference type="Proteomes" id="UP001596203">
    <property type="component" value="Unassembled WGS sequence"/>
</dbReference>
<reference evidence="2" key="1">
    <citation type="journal article" date="2019" name="Int. J. Syst. Evol. Microbiol.">
        <title>The Global Catalogue of Microorganisms (GCM) 10K type strain sequencing project: providing services to taxonomists for standard genome sequencing and annotation.</title>
        <authorList>
            <consortium name="The Broad Institute Genomics Platform"/>
            <consortium name="The Broad Institute Genome Sequencing Center for Infectious Disease"/>
            <person name="Wu L."/>
            <person name="Ma J."/>
        </authorList>
    </citation>
    <scope>NUCLEOTIDE SEQUENCE [LARGE SCALE GENOMIC DNA]</scope>
    <source>
        <strain evidence="2">ZS-35-S2</strain>
    </source>
</reference>
<sequence>MSGGAFLTVEWQPLLRAGFPLRAPADEPAPVLTVEWGPMLGTSYYGHGDDLIGAEDPPRS</sequence>
<comment type="caution">
    <text evidence="1">The sequence shown here is derived from an EMBL/GenBank/DDBJ whole genome shotgun (WGS) entry which is preliminary data.</text>
</comment>
<keyword evidence="2" id="KW-1185">Reference proteome</keyword>
<organism evidence="1 2">
    <name type="scientific">Plantactinospora solaniradicis</name>
    <dbReference type="NCBI Taxonomy" id="1723736"/>
    <lineage>
        <taxon>Bacteria</taxon>
        <taxon>Bacillati</taxon>
        <taxon>Actinomycetota</taxon>
        <taxon>Actinomycetes</taxon>
        <taxon>Micromonosporales</taxon>
        <taxon>Micromonosporaceae</taxon>
        <taxon>Plantactinospora</taxon>
    </lineage>
</organism>
<evidence type="ECO:0000313" key="2">
    <source>
        <dbReference type="Proteomes" id="UP001596203"/>
    </source>
</evidence>
<gene>
    <name evidence="1" type="ORF">ACFP2T_15935</name>
</gene>
<proteinExistence type="predicted"/>
<name>A0ABW1KBJ8_9ACTN</name>
<protein>
    <submittedName>
        <fullName evidence="1">Uncharacterized protein</fullName>
    </submittedName>
</protein>
<accession>A0ABW1KBJ8</accession>